<dbReference type="GO" id="GO:0005992">
    <property type="term" value="P:trehalose biosynthetic process"/>
    <property type="evidence" value="ECO:0007669"/>
    <property type="project" value="InterPro"/>
</dbReference>
<evidence type="ECO:0008006" key="3">
    <source>
        <dbReference type="Google" id="ProtNLM"/>
    </source>
</evidence>
<comment type="caution">
    <text evidence="2">The sequence shown here is derived from an EMBL/GenBank/DDBJ whole genome shotgun (WGS) entry which is preliminary data.</text>
</comment>
<dbReference type="EMBL" id="BARS01049332">
    <property type="protein sequence ID" value="GAG31795.1"/>
    <property type="molecule type" value="Genomic_DNA"/>
</dbReference>
<sequence length="217" mass="23822">RMRSLLLRLAEAYPLAFLSGRDAEVARRMAGVPKAIYVGAHGLETLDEAGLRSALDREAFVRGAQTMAEAVRGDVPEVGPHIETKRWGVGFHYRQIDEPILVERLLKSIQRHLSPGLRVRYGKKVAEVVPDVAADKGTAVTELIERLGPRRVLAVGDDRTDVATFLALEEGTTRGWAFLRVAVLGSDEPPPELLASADYQVRGVEGTYDLLSQLLDD</sequence>
<dbReference type="Pfam" id="PF02358">
    <property type="entry name" value="Trehalose_PPase"/>
    <property type="match status" value="1"/>
</dbReference>
<dbReference type="GO" id="GO:0004805">
    <property type="term" value="F:trehalose-phosphatase activity"/>
    <property type="evidence" value="ECO:0007669"/>
    <property type="project" value="InterPro"/>
</dbReference>
<dbReference type="Gene3D" id="3.40.50.1000">
    <property type="entry name" value="HAD superfamily/HAD-like"/>
    <property type="match status" value="1"/>
</dbReference>
<dbReference type="NCBIfam" id="TIGR00685">
    <property type="entry name" value="T6PP"/>
    <property type="match status" value="1"/>
</dbReference>
<dbReference type="InterPro" id="IPR036412">
    <property type="entry name" value="HAD-like_sf"/>
</dbReference>
<keyword evidence="1" id="KW-0378">Hydrolase</keyword>
<dbReference type="PANTHER" id="PTHR43768:SF3">
    <property type="entry name" value="TREHALOSE 6-PHOSPHATE PHOSPHATASE"/>
    <property type="match status" value="1"/>
</dbReference>
<dbReference type="InterPro" id="IPR023214">
    <property type="entry name" value="HAD_sf"/>
</dbReference>
<protein>
    <recommendedName>
        <fullName evidence="3">Trehalose-phosphatase</fullName>
    </recommendedName>
</protein>
<gene>
    <name evidence="2" type="ORF">S01H1_73806</name>
</gene>
<dbReference type="InterPro" id="IPR044651">
    <property type="entry name" value="OTSB-like"/>
</dbReference>
<feature type="non-terminal residue" evidence="2">
    <location>
        <position position="1"/>
    </location>
</feature>
<proteinExistence type="predicted"/>
<evidence type="ECO:0000313" key="2">
    <source>
        <dbReference type="EMBL" id="GAG31795.1"/>
    </source>
</evidence>
<dbReference type="SUPFAM" id="SSF56784">
    <property type="entry name" value="HAD-like"/>
    <property type="match status" value="1"/>
</dbReference>
<accession>X0WMC2</accession>
<dbReference type="AlphaFoldDB" id="X0WMC2"/>
<evidence type="ECO:0000256" key="1">
    <source>
        <dbReference type="ARBA" id="ARBA00022801"/>
    </source>
</evidence>
<dbReference type="InterPro" id="IPR003337">
    <property type="entry name" value="Trehalose_PPase"/>
</dbReference>
<dbReference type="Gene3D" id="3.30.70.1020">
    <property type="entry name" value="Trehalose-6-phosphate phosphatase related protein, domain 2"/>
    <property type="match status" value="1"/>
</dbReference>
<dbReference type="PANTHER" id="PTHR43768">
    <property type="entry name" value="TREHALOSE 6-PHOSPHATE PHOSPHATASE"/>
    <property type="match status" value="1"/>
</dbReference>
<name>X0WMC2_9ZZZZ</name>
<reference evidence="2" key="1">
    <citation type="journal article" date="2014" name="Front. Microbiol.">
        <title>High frequency of phylogenetically diverse reductive dehalogenase-homologous genes in deep subseafloor sedimentary metagenomes.</title>
        <authorList>
            <person name="Kawai M."/>
            <person name="Futagami T."/>
            <person name="Toyoda A."/>
            <person name="Takaki Y."/>
            <person name="Nishi S."/>
            <person name="Hori S."/>
            <person name="Arai W."/>
            <person name="Tsubouchi T."/>
            <person name="Morono Y."/>
            <person name="Uchiyama I."/>
            <person name="Ito T."/>
            <person name="Fujiyama A."/>
            <person name="Inagaki F."/>
            <person name="Takami H."/>
        </authorList>
    </citation>
    <scope>NUCLEOTIDE SEQUENCE</scope>
    <source>
        <strain evidence="2">Expedition CK06-06</strain>
    </source>
</reference>
<organism evidence="2">
    <name type="scientific">marine sediment metagenome</name>
    <dbReference type="NCBI Taxonomy" id="412755"/>
    <lineage>
        <taxon>unclassified sequences</taxon>
        <taxon>metagenomes</taxon>
        <taxon>ecological metagenomes</taxon>
    </lineage>
</organism>